<feature type="coiled-coil region" evidence="11">
    <location>
        <begin position="288"/>
        <end position="344"/>
    </location>
</feature>
<keyword evidence="11" id="KW-0175">Coiled coil</keyword>
<dbReference type="Pfam" id="PF00270">
    <property type="entry name" value="DEAD"/>
    <property type="match status" value="1"/>
</dbReference>
<dbReference type="InterPro" id="IPR010614">
    <property type="entry name" value="RAD3-like_helicase_DEAD"/>
</dbReference>
<dbReference type="InterPro" id="IPR006555">
    <property type="entry name" value="ATP-dep_Helicase_C"/>
</dbReference>
<dbReference type="GO" id="GO:0003677">
    <property type="term" value="F:DNA binding"/>
    <property type="evidence" value="ECO:0007669"/>
    <property type="project" value="UniProtKB-KW"/>
</dbReference>
<organism evidence="13 14">
    <name type="scientific">Thiomicrorhabdus sediminis</name>
    <dbReference type="NCBI Taxonomy" id="2580412"/>
    <lineage>
        <taxon>Bacteria</taxon>
        <taxon>Pseudomonadati</taxon>
        <taxon>Pseudomonadota</taxon>
        <taxon>Gammaproteobacteria</taxon>
        <taxon>Thiotrichales</taxon>
        <taxon>Piscirickettsiaceae</taxon>
        <taxon>Thiomicrorhabdus</taxon>
    </lineage>
</organism>
<comment type="similarity">
    <text evidence="10">Belongs to the helicase family. DinG subfamily.</text>
</comment>
<keyword evidence="6" id="KW-0408">Iron</keyword>
<evidence type="ECO:0000256" key="8">
    <source>
        <dbReference type="ARBA" id="ARBA00023125"/>
    </source>
</evidence>
<protein>
    <submittedName>
        <fullName evidence="13">ATP-dependent DNA helicase</fullName>
    </submittedName>
</protein>
<keyword evidence="3" id="KW-0378">Hydrolase</keyword>
<name>A0A4P9K5U1_9GAMM</name>
<dbReference type="GO" id="GO:0051536">
    <property type="term" value="F:iron-sulfur cluster binding"/>
    <property type="evidence" value="ECO:0007669"/>
    <property type="project" value="UniProtKB-KW"/>
</dbReference>
<evidence type="ECO:0000256" key="1">
    <source>
        <dbReference type="ARBA" id="ARBA00022723"/>
    </source>
</evidence>
<evidence type="ECO:0000313" key="13">
    <source>
        <dbReference type="EMBL" id="QCU90181.1"/>
    </source>
</evidence>
<keyword evidence="4 13" id="KW-0347">Helicase</keyword>
<proteinExistence type="inferred from homology"/>
<dbReference type="GO" id="GO:0016818">
    <property type="term" value="F:hydrolase activity, acting on acid anhydrides, in phosphorus-containing anhydrides"/>
    <property type="evidence" value="ECO:0007669"/>
    <property type="project" value="InterPro"/>
</dbReference>
<dbReference type="Gene3D" id="3.40.50.300">
    <property type="entry name" value="P-loop containing nucleotide triphosphate hydrolases"/>
    <property type="match status" value="2"/>
</dbReference>
<keyword evidence="7" id="KW-0411">Iron-sulfur</keyword>
<dbReference type="SMART" id="SM00491">
    <property type="entry name" value="HELICc2"/>
    <property type="match status" value="1"/>
</dbReference>
<accession>A0A4P9K5U1</accession>
<dbReference type="GO" id="GO:0046872">
    <property type="term" value="F:metal ion binding"/>
    <property type="evidence" value="ECO:0007669"/>
    <property type="project" value="UniProtKB-KW"/>
</dbReference>
<keyword evidence="8" id="KW-0238">DNA-binding</keyword>
<dbReference type="PROSITE" id="PS51193">
    <property type="entry name" value="HELICASE_ATP_BIND_2"/>
    <property type="match status" value="1"/>
</dbReference>
<dbReference type="RefSeq" id="WP_138564857.1">
    <property type="nucleotide sequence ID" value="NZ_CP040602.1"/>
</dbReference>
<dbReference type="InterPro" id="IPR014013">
    <property type="entry name" value="Helic_SF1/SF2_ATP-bd_DinG/Rad3"/>
</dbReference>
<gene>
    <name evidence="13" type="ORF">FE785_05830</name>
</gene>
<dbReference type="PANTHER" id="PTHR11472">
    <property type="entry name" value="DNA REPAIR DEAD HELICASE RAD3/XP-D SUBFAMILY MEMBER"/>
    <property type="match status" value="1"/>
</dbReference>
<evidence type="ECO:0000256" key="9">
    <source>
        <dbReference type="ARBA" id="ARBA00023235"/>
    </source>
</evidence>
<dbReference type="SUPFAM" id="SSF52540">
    <property type="entry name" value="P-loop containing nucleoside triphosphate hydrolases"/>
    <property type="match status" value="2"/>
</dbReference>
<evidence type="ECO:0000313" key="14">
    <source>
        <dbReference type="Proteomes" id="UP000304864"/>
    </source>
</evidence>
<dbReference type="Pfam" id="PF06733">
    <property type="entry name" value="DEAD_2"/>
    <property type="match status" value="1"/>
</dbReference>
<evidence type="ECO:0000256" key="10">
    <source>
        <dbReference type="ARBA" id="ARBA00038058"/>
    </source>
</evidence>
<dbReference type="InterPro" id="IPR027417">
    <property type="entry name" value="P-loop_NTPase"/>
</dbReference>
<evidence type="ECO:0000256" key="3">
    <source>
        <dbReference type="ARBA" id="ARBA00022801"/>
    </source>
</evidence>
<dbReference type="EMBL" id="CP040602">
    <property type="protein sequence ID" value="QCU90181.1"/>
    <property type="molecule type" value="Genomic_DNA"/>
</dbReference>
<keyword evidence="2" id="KW-0547">Nucleotide-binding</keyword>
<reference evidence="13 14" key="1">
    <citation type="submission" date="2019-05" db="EMBL/GenBank/DDBJ databases">
        <title>Thiomicrorhabdus sediminis sp. nov, a novel sulfur-oxidizing bacterium isolated from coastal sediment.</title>
        <authorList>
            <person name="Liu X."/>
        </authorList>
    </citation>
    <scope>NUCLEOTIDE SEQUENCE [LARGE SCALE GENOMIC DNA]</scope>
    <source>
        <strain evidence="13 14">G1</strain>
    </source>
</reference>
<keyword evidence="1" id="KW-0479">Metal-binding</keyword>
<evidence type="ECO:0000259" key="12">
    <source>
        <dbReference type="PROSITE" id="PS51193"/>
    </source>
</evidence>
<keyword evidence="14" id="KW-1185">Reference proteome</keyword>
<dbReference type="InterPro" id="IPR011545">
    <property type="entry name" value="DEAD/DEAH_box_helicase_dom"/>
</dbReference>
<evidence type="ECO:0000256" key="2">
    <source>
        <dbReference type="ARBA" id="ARBA00022741"/>
    </source>
</evidence>
<dbReference type="Proteomes" id="UP000304864">
    <property type="component" value="Chromosome"/>
</dbReference>
<keyword evidence="5" id="KW-0067">ATP-binding</keyword>
<evidence type="ECO:0000256" key="4">
    <source>
        <dbReference type="ARBA" id="ARBA00022806"/>
    </source>
</evidence>
<feature type="domain" description="Helicase ATP-binding" evidence="12">
    <location>
        <begin position="26"/>
        <end position="288"/>
    </location>
</feature>
<dbReference type="GO" id="GO:0005524">
    <property type="term" value="F:ATP binding"/>
    <property type="evidence" value="ECO:0007669"/>
    <property type="project" value="UniProtKB-KW"/>
</dbReference>
<evidence type="ECO:0000256" key="6">
    <source>
        <dbReference type="ARBA" id="ARBA00023004"/>
    </source>
</evidence>
<evidence type="ECO:0000256" key="7">
    <source>
        <dbReference type="ARBA" id="ARBA00023014"/>
    </source>
</evidence>
<dbReference type="OrthoDB" id="9805194at2"/>
<keyword evidence="9" id="KW-0413">Isomerase</keyword>
<sequence length="651" mass="73966">MSENKAKLSKTQDQRSIEDVMKNDGYLAKLVNGYASRQSQLDMAHEIKALIDEKSTLMAEAGTGTGKTFAYLVPALLSGKKVIVSTATKTLQEQLVHKDLPILFKACDIPGKARLLKGRDNYVCPQRMEITETVEQHSREDWKKLALIREWLEQKTRSGDRAELDSVPENDMIWRKVCARMEFCQAAECHVESDCFYPKIKNQAQEAQVLVVNHHLFCADLALRENGFGEILPEADIYIFDEAHQLPDIAAQFLGFAISRSQLEELVRDIKQAQQLEAPETRKIKDLAEQLDDNIKSLNDSLGKWEKRWTWEKLNDEKAFQVIVKRFLSLLEQVVEQLKSVEERGKQLAAVQKRAKEFATQLSDWLNSQNENKIRWVESAQARFKFNLTPLSVAGPFSRQREQIGGAWLFTSATLSVNGSFDYFAKRLGLQESKNCHWPSPFDYQKQALVYHPVGLPEPRDPNYIKICLRAAWPLLKASKGCAFLLFTSHKAMQEARAILADHWSGDLLVQGEQPKLTLLQKFKSAEQAILLGTSSFWEGVDVKGDALKLVIIDRIPFAPPDDPIVQAREAYLKEKGLNGFVHFQLPEAVIAMKQGAGRLIRDVEDRGVLMLCDPRLSSKNYGNVIRNSLPDFPWVYDAQYAINKLTETDE</sequence>
<dbReference type="InterPro" id="IPR045028">
    <property type="entry name" value="DinG/Rad3-like"/>
</dbReference>
<dbReference type="KEGG" id="thig:FE785_05830"/>
<evidence type="ECO:0000256" key="11">
    <source>
        <dbReference type="SAM" id="Coils"/>
    </source>
</evidence>
<evidence type="ECO:0000256" key="5">
    <source>
        <dbReference type="ARBA" id="ARBA00022840"/>
    </source>
</evidence>
<dbReference type="Pfam" id="PF13307">
    <property type="entry name" value="Helicase_C_2"/>
    <property type="match status" value="1"/>
</dbReference>
<dbReference type="AlphaFoldDB" id="A0A4P9K5U1"/>
<dbReference type="GO" id="GO:0003678">
    <property type="term" value="F:DNA helicase activity"/>
    <property type="evidence" value="ECO:0007669"/>
    <property type="project" value="InterPro"/>
</dbReference>
<dbReference type="GO" id="GO:0006281">
    <property type="term" value="P:DNA repair"/>
    <property type="evidence" value="ECO:0007669"/>
    <property type="project" value="TreeGrafter"/>
</dbReference>
<dbReference type="PANTHER" id="PTHR11472:SF34">
    <property type="entry name" value="REGULATOR OF TELOMERE ELONGATION HELICASE 1"/>
    <property type="match status" value="1"/>
</dbReference>